<dbReference type="EMBL" id="MWWQ01000005">
    <property type="protein sequence ID" value="OZG52823.1"/>
    <property type="molecule type" value="Genomic_DNA"/>
</dbReference>
<dbReference type="GO" id="GO:0005737">
    <property type="term" value="C:cytoplasm"/>
    <property type="evidence" value="ECO:0007669"/>
    <property type="project" value="UniProtKB-SubCell"/>
</dbReference>
<dbReference type="PANTHER" id="PTHR11265">
    <property type="entry name" value="S-ADENOSYL-METHYLTRANSFERASE MRAW"/>
    <property type="match status" value="1"/>
</dbReference>
<keyword evidence="9" id="KW-1185">Reference proteome</keyword>
<dbReference type="Pfam" id="PF01795">
    <property type="entry name" value="Methyltransf_5"/>
    <property type="match status" value="1"/>
</dbReference>
<comment type="catalytic activity">
    <reaction evidence="6">
        <text>cytidine(1402) in 16S rRNA + S-adenosyl-L-methionine = N(4)-methylcytidine(1402) in 16S rRNA + S-adenosyl-L-homocysteine + H(+)</text>
        <dbReference type="Rhea" id="RHEA:42928"/>
        <dbReference type="Rhea" id="RHEA-COMP:10286"/>
        <dbReference type="Rhea" id="RHEA-COMP:10287"/>
        <dbReference type="ChEBI" id="CHEBI:15378"/>
        <dbReference type="ChEBI" id="CHEBI:57856"/>
        <dbReference type="ChEBI" id="CHEBI:59789"/>
        <dbReference type="ChEBI" id="CHEBI:74506"/>
        <dbReference type="ChEBI" id="CHEBI:82748"/>
        <dbReference type="EC" id="2.1.1.199"/>
    </reaction>
</comment>
<dbReference type="InterPro" id="IPR002903">
    <property type="entry name" value="RsmH"/>
</dbReference>
<dbReference type="CDD" id="cd02440">
    <property type="entry name" value="AdoMet_MTases"/>
    <property type="match status" value="1"/>
</dbReference>
<dbReference type="PANTHER" id="PTHR11265:SF0">
    <property type="entry name" value="12S RRNA N4-METHYLCYTIDINE METHYLTRANSFERASE"/>
    <property type="match status" value="1"/>
</dbReference>
<evidence type="ECO:0000256" key="5">
    <source>
        <dbReference type="ARBA" id="ARBA00022691"/>
    </source>
</evidence>
<dbReference type="OrthoDB" id="9806637at2"/>
<keyword evidence="5 6" id="KW-0949">S-adenosyl-L-methionine</keyword>
<name>A0A261F174_9BIFI</name>
<feature type="binding site" evidence="6">
    <location>
        <position position="142"/>
    </location>
    <ligand>
        <name>S-adenosyl-L-methionine</name>
        <dbReference type="ChEBI" id="CHEBI:59789"/>
    </ligand>
</feature>
<proteinExistence type="inferred from homology"/>
<dbReference type="EC" id="2.1.1.199" evidence="6"/>
<protein>
    <recommendedName>
        <fullName evidence="6">Ribosomal RNA small subunit methyltransferase H</fullName>
        <ecNumber evidence="6">2.1.1.199</ecNumber>
    </recommendedName>
    <alternativeName>
        <fullName evidence="6">16S rRNA m(4)C1402 methyltransferase</fullName>
    </alternativeName>
    <alternativeName>
        <fullName evidence="6">rRNA (cytosine-N(4)-)-methyltransferase RsmH</fullName>
    </alternativeName>
</protein>
<gene>
    <name evidence="6" type="primary">rsmH</name>
    <name evidence="8" type="ORF">PSSU_0441</name>
</gene>
<comment type="function">
    <text evidence="6">Specifically methylates the N4 position of cytidine in position 1402 (C1402) of 16S rRNA.</text>
</comment>
<dbReference type="SUPFAM" id="SSF81799">
    <property type="entry name" value="Putative methyltransferase TM0872, insert domain"/>
    <property type="match status" value="1"/>
</dbReference>
<accession>A0A261F174</accession>
<comment type="caution">
    <text evidence="8">The sequence shown here is derived from an EMBL/GenBank/DDBJ whole genome shotgun (WGS) entry which is preliminary data.</text>
</comment>
<dbReference type="InterPro" id="IPR023397">
    <property type="entry name" value="SAM-dep_MeTrfase_MraW_recog"/>
</dbReference>
<keyword evidence="6" id="KW-0963">Cytoplasm</keyword>
<evidence type="ECO:0000256" key="7">
    <source>
        <dbReference type="SAM" id="MobiDB-lite"/>
    </source>
</evidence>
<dbReference type="Proteomes" id="UP000216454">
    <property type="component" value="Unassembled WGS sequence"/>
</dbReference>
<keyword evidence="3 6" id="KW-0489">Methyltransferase</keyword>
<evidence type="ECO:0000313" key="8">
    <source>
        <dbReference type="EMBL" id="OZG52823.1"/>
    </source>
</evidence>
<evidence type="ECO:0000313" key="9">
    <source>
        <dbReference type="Proteomes" id="UP000216454"/>
    </source>
</evidence>
<dbReference type="NCBIfam" id="TIGR00006">
    <property type="entry name" value="16S rRNA (cytosine(1402)-N(4))-methyltransferase RsmH"/>
    <property type="match status" value="1"/>
</dbReference>
<keyword evidence="2 6" id="KW-0698">rRNA processing</keyword>
<feature type="binding site" evidence="6">
    <location>
        <begin position="73"/>
        <end position="75"/>
    </location>
    <ligand>
        <name>S-adenosyl-L-methionine</name>
        <dbReference type="ChEBI" id="CHEBI:59789"/>
    </ligand>
</feature>
<dbReference type="AlphaFoldDB" id="A0A261F174"/>
<feature type="binding site" evidence="6">
    <location>
        <position position="149"/>
    </location>
    <ligand>
        <name>S-adenosyl-L-methionine</name>
        <dbReference type="ChEBI" id="CHEBI:59789"/>
    </ligand>
</feature>
<feature type="binding site" evidence="6">
    <location>
        <position position="121"/>
    </location>
    <ligand>
        <name>S-adenosyl-L-methionine</name>
        <dbReference type="ChEBI" id="CHEBI:59789"/>
    </ligand>
</feature>
<evidence type="ECO:0000256" key="6">
    <source>
        <dbReference type="HAMAP-Rule" id="MF_01007"/>
    </source>
</evidence>
<dbReference type="RefSeq" id="WP_094690762.1">
    <property type="nucleotide sequence ID" value="NZ_MWWQ01000005.1"/>
</dbReference>
<dbReference type="InterPro" id="IPR029063">
    <property type="entry name" value="SAM-dependent_MTases_sf"/>
</dbReference>
<feature type="binding site" evidence="6">
    <location>
        <position position="92"/>
    </location>
    <ligand>
        <name>S-adenosyl-L-methionine</name>
        <dbReference type="ChEBI" id="CHEBI:59789"/>
    </ligand>
</feature>
<evidence type="ECO:0000256" key="4">
    <source>
        <dbReference type="ARBA" id="ARBA00022679"/>
    </source>
</evidence>
<dbReference type="HAMAP" id="MF_01007">
    <property type="entry name" value="16SrRNA_methyltr_H"/>
    <property type="match status" value="1"/>
</dbReference>
<dbReference type="SUPFAM" id="SSF53335">
    <property type="entry name" value="S-adenosyl-L-methionine-dependent methyltransferases"/>
    <property type="match status" value="1"/>
</dbReference>
<evidence type="ECO:0000256" key="2">
    <source>
        <dbReference type="ARBA" id="ARBA00022552"/>
    </source>
</evidence>
<comment type="subcellular location">
    <subcellularLocation>
        <location evidence="6">Cytoplasm</location>
    </subcellularLocation>
</comment>
<dbReference type="Gene3D" id="1.10.150.170">
    <property type="entry name" value="Putative methyltransferase TM0872, insert domain"/>
    <property type="match status" value="1"/>
</dbReference>
<feature type="region of interest" description="Disordered" evidence="7">
    <location>
        <begin position="375"/>
        <end position="416"/>
    </location>
</feature>
<organism evidence="8 9">
    <name type="scientific">Pseudoscardovia suis</name>
    <dbReference type="NCBI Taxonomy" id="987063"/>
    <lineage>
        <taxon>Bacteria</taxon>
        <taxon>Bacillati</taxon>
        <taxon>Actinomycetota</taxon>
        <taxon>Actinomycetes</taxon>
        <taxon>Bifidobacteriales</taxon>
        <taxon>Bifidobacteriaceae</taxon>
        <taxon>Pseudoscardovia</taxon>
    </lineage>
</organism>
<keyword evidence="4 6" id="KW-0808">Transferase</keyword>
<evidence type="ECO:0000256" key="1">
    <source>
        <dbReference type="ARBA" id="ARBA00010396"/>
    </source>
</evidence>
<reference evidence="8 9" key="1">
    <citation type="journal article" date="2017" name="BMC Genomics">
        <title>Comparative genomic and phylogenomic analyses of the Bifidobacteriaceae family.</title>
        <authorList>
            <person name="Lugli G.A."/>
            <person name="Milani C."/>
            <person name="Turroni F."/>
            <person name="Duranti S."/>
            <person name="Mancabelli L."/>
            <person name="Mangifesta M."/>
            <person name="Ferrario C."/>
            <person name="Modesto M."/>
            <person name="Mattarelli P."/>
            <person name="Jiri K."/>
            <person name="van Sinderen D."/>
            <person name="Ventura M."/>
        </authorList>
    </citation>
    <scope>NUCLEOTIDE SEQUENCE [LARGE SCALE GENOMIC DNA]</scope>
    <source>
        <strain evidence="8 9">DSM 24744</strain>
    </source>
</reference>
<evidence type="ECO:0000256" key="3">
    <source>
        <dbReference type="ARBA" id="ARBA00022603"/>
    </source>
</evidence>
<comment type="similarity">
    <text evidence="1 6">Belongs to the methyltransferase superfamily. RsmH family.</text>
</comment>
<dbReference type="Gene3D" id="3.40.50.150">
    <property type="entry name" value="Vaccinia Virus protein VP39"/>
    <property type="match status" value="1"/>
</dbReference>
<dbReference type="GO" id="GO:0071424">
    <property type="term" value="F:rRNA (cytosine-N4-)-methyltransferase activity"/>
    <property type="evidence" value="ECO:0007669"/>
    <property type="project" value="UniProtKB-UniRule"/>
</dbReference>
<dbReference type="GO" id="GO:0070475">
    <property type="term" value="P:rRNA base methylation"/>
    <property type="evidence" value="ECO:0007669"/>
    <property type="project" value="UniProtKB-UniRule"/>
</dbReference>
<sequence length="416" mass="45392">MELHKPDDCQTGGRIGGGTQDGVGANADLSAIHTPVLLDDCVDLVTSRLVERHHAGSPAGEHPIIVDCTLGLAGHSMAFLKACPEARLIGIDRDPEALALATRRMDDAGLSDRFTPVHAAFDELSDVLDRLGVARVDAVFMDLGLSSLQIDEADRGFSYSHDAPLDMRMDTTQTLTAADVLNTYDTDRLRQIFKEYGEERFAGPIAKRIGEERRESPITTSAQLSRLVDRTVPRAHRAPGNPAKRVFQALRIEVNGELDKLAGTLPQAALHLAVGGRLVVESYHSLEDRTVKRFMSLGLHIDAPADLPVVPQDAQPYFKDLTHGAIKADETERQRNPRSSSVRLRAVELIRPIPPARRQGLAELVDAGYAGFARGEAAGPAGAKGRSPRERAHRSSHTNHNSSHFSHSAKERMPRR</sequence>